<reference evidence="11 12" key="1">
    <citation type="journal article" date="2016" name="Nat. Commun.">
        <title>Thousands of microbial genomes shed light on interconnected biogeochemical processes in an aquifer system.</title>
        <authorList>
            <person name="Anantharaman K."/>
            <person name="Brown C.T."/>
            <person name="Hug L.A."/>
            <person name="Sharon I."/>
            <person name="Castelle C.J."/>
            <person name="Probst A.J."/>
            <person name="Thomas B.C."/>
            <person name="Singh A."/>
            <person name="Wilkins M.J."/>
            <person name="Karaoz U."/>
            <person name="Brodie E.L."/>
            <person name="Williams K.H."/>
            <person name="Hubbard S.S."/>
            <person name="Banfield J.F."/>
        </authorList>
    </citation>
    <scope>NUCLEOTIDE SEQUENCE [LARGE SCALE GENOMIC DNA]</scope>
</reference>
<keyword evidence="9" id="KW-0460">Magnesium</keyword>
<dbReference type="InterPro" id="IPR027417">
    <property type="entry name" value="P-loop_NTPase"/>
</dbReference>
<dbReference type="SUPFAM" id="SSF52540">
    <property type="entry name" value="P-loop containing nucleoside triphosphate hydrolases"/>
    <property type="match status" value="1"/>
</dbReference>
<keyword evidence="4" id="KW-0963">Cytoplasm</keyword>
<evidence type="ECO:0000256" key="9">
    <source>
        <dbReference type="ARBA" id="ARBA00022842"/>
    </source>
</evidence>
<dbReference type="PANTHER" id="PTHR33540">
    <property type="entry name" value="TRNA THREONYLCARBAMOYLADENOSINE BIOSYNTHESIS PROTEIN TSAE"/>
    <property type="match status" value="1"/>
</dbReference>
<evidence type="ECO:0000256" key="5">
    <source>
        <dbReference type="ARBA" id="ARBA00022694"/>
    </source>
</evidence>
<dbReference type="Proteomes" id="UP000179115">
    <property type="component" value="Unassembled WGS sequence"/>
</dbReference>
<accession>A0A1F6ED90</accession>
<organism evidence="11 12">
    <name type="scientific">Candidatus Kaiserbacteria bacterium RIFCSPLOWO2_01_FULL_51_21</name>
    <dbReference type="NCBI Taxonomy" id="1798508"/>
    <lineage>
        <taxon>Bacteria</taxon>
        <taxon>Candidatus Kaiseribacteriota</taxon>
    </lineage>
</organism>
<keyword evidence="7" id="KW-0547">Nucleotide-binding</keyword>
<evidence type="ECO:0000256" key="3">
    <source>
        <dbReference type="ARBA" id="ARBA00019010"/>
    </source>
</evidence>
<dbReference type="NCBIfam" id="TIGR00150">
    <property type="entry name" value="T6A_YjeE"/>
    <property type="match status" value="1"/>
</dbReference>
<dbReference type="STRING" id="1798508.A3A35_00555"/>
<evidence type="ECO:0000256" key="6">
    <source>
        <dbReference type="ARBA" id="ARBA00022723"/>
    </source>
</evidence>
<dbReference type="PANTHER" id="PTHR33540:SF2">
    <property type="entry name" value="TRNA THREONYLCARBAMOYLADENOSINE BIOSYNTHESIS PROTEIN TSAE"/>
    <property type="match status" value="1"/>
</dbReference>
<comment type="subcellular location">
    <subcellularLocation>
        <location evidence="1">Cytoplasm</location>
    </subcellularLocation>
</comment>
<dbReference type="GO" id="GO:0016740">
    <property type="term" value="F:transferase activity"/>
    <property type="evidence" value="ECO:0007669"/>
    <property type="project" value="UniProtKB-KW"/>
</dbReference>
<gene>
    <name evidence="11" type="ORF">A3A35_00555</name>
</gene>
<keyword evidence="8" id="KW-0067">ATP-binding</keyword>
<protein>
    <recommendedName>
        <fullName evidence="3">tRNA threonylcarbamoyladenosine biosynthesis protein TsaE</fullName>
    </recommendedName>
    <alternativeName>
        <fullName evidence="10">t(6)A37 threonylcarbamoyladenosine biosynthesis protein TsaE</fullName>
    </alternativeName>
</protein>
<comment type="similarity">
    <text evidence="2">Belongs to the TsaE family.</text>
</comment>
<evidence type="ECO:0000313" key="12">
    <source>
        <dbReference type="Proteomes" id="UP000179115"/>
    </source>
</evidence>
<dbReference type="GO" id="GO:0046872">
    <property type="term" value="F:metal ion binding"/>
    <property type="evidence" value="ECO:0007669"/>
    <property type="project" value="UniProtKB-KW"/>
</dbReference>
<evidence type="ECO:0000256" key="2">
    <source>
        <dbReference type="ARBA" id="ARBA00007599"/>
    </source>
</evidence>
<dbReference type="GO" id="GO:0005737">
    <property type="term" value="C:cytoplasm"/>
    <property type="evidence" value="ECO:0007669"/>
    <property type="project" value="UniProtKB-SubCell"/>
</dbReference>
<proteinExistence type="inferred from homology"/>
<dbReference type="Gene3D" id="3.40.50.300">
    <property type="entry name" value="P-loop containing nucleotide triphosphate hydrolases"/>
    <property type="match status" value="1"/>
</dbReference>
<sequence length="144" mass="16137">MALVRSIFELEVFAKEVTAALAPRGHTAVVMALYGDLGAGKSAFVKALAKALGVSGIVTSPTFVLQKIYPLQNQKFERLIHIDAYRLESPKELRQLRFEKTAKDPKNLIVVEWADRVKESLPRDAVKIHFAFVDETTREITIEV</sequence>
<evidence type="ECO:0000256" key="7">
    <source>
        <dbReference type="ARBA" id="ARBA00022741"/>
    </source>
</evidence>
<dbReference type="EMBL" id="MFLV01000011">
    <property type="protein sequence ID" value="OGG71645.1"/>
    <property type="molecule type" value="Genomic_DNA"/>
</dbReference>
<keyword evidence="5" id="KW-0819">tRNA processing</keyword>
<name>A0A1F6ED90_9BACT</name>
<evidence type="ECO:0000313" key="11">
    <source>
        <dbReference type="EMBL" id="OGG71645.1"/>
    </source>
</evidence>
<comment type="caution">
    <text evidence="11">The sequence shown here is derived from an EMBL/GenBank/DDBJ whole genome shotgun (WGS) entry which is preliminary data.</text>
</comment>
<evidence type="ECO:0000256" key="10">
    <source>
        <dbReference type="ARBA" id="ARBA00032441"/>
    </source>
</evidence>
<dbReference type="Pfam" id="PF02367">
    <property type="entry name" value="TsaE"/>
    <property type="match status" value="1"/>
</dbReference>
<dbReference type="InterPro" id="IPR003442">
    <property type="entry name" value="T6A_TsaE"/>
</dbReference>
<evidence type="ECO:0000256" key="4">
    <source>
        <dbReference type="ARBA" id="ARBA00022490"/>
    </source>
</evidence>
<evidence type="ECO:0000256" key="1">
    <source>
        <dbReference type="ARBA" id="ARBA00004496"/>
    </source>
</evidence>
<dbReference type="GO" id="GO:0002949">
    <property type="term" value="P:tRNA threonylcarbamoyladenosine modification"/>
    <property type="evidence" value="ECO:0007669"/>
    <property type="project" value="InterPro"/>
</dbReference>
<keyword evidence="6" id="KW-0479">Metal-binding</keyword>
<keyword evidence="11" id="KW-0808">Transferase</keyword>
<dbReference type="GO" id="GO:0005524">
    <property type="term" value="F:ATP binding"/>
    <property type="evidence" value="ECO:0007669"/>
    <property type="project" value="UniProtKB-KW"/>
</dbReference>
<dbReference type="AlphaFoldDB" id="A0A1F6ED90"/>
<evidence type="ECO:0000256" key="8">
    <source>
        <dbReference type="ARBA" id="ARBA00022840"/>
    </source>
</evidence>